<evidence type="ECO:0000313" key="13">
    <source>
        <dbReference type="EMBL" id="ASF44053.1"/>
    </source>
</evidence>
<evidence type="ECO:0000313" key="14">
    <source>
        <dbReference type="Proteomes" id="UP000197007"/>
    </source>
</evidence>
<evidence type="ECO:0000256" key="9">
    <source>
        <dbReference type="ARBA" id="ARBA00022989"/>
    </source>
</evidence>
<evidence type="ECO:0000256" key="11">
    <source>
        <dbReference type="ARBA" id="ARBA00023136"/>
    </source>
</evidence>
<dbReference type="Proteomes" id="UP000197007">
    <property type="component" value="Chromosome"/>
</dbReference>
<evidence type="ECO:0000256" key="4">
    <source>
        <dbReference type="ARBA" id="ARBA00022475"/>
    </source>
</evidence>
<gene>
    <name evidence="13" type="primary">cydB</name>
    <name evidence="13" type="ORF">CBG49_13665</name>
</gene>
<dbReference type="GO" id="GO:0016682">
    <property type="term" value="F:oxidoreductase activity, acting on diphenols and related substances as donors, oxygen as acceptor"/>
    <property type="evidence" value="ECO:0007669"/>
    <property type="project" value="TreeGrafter"/>
</dbReference>
<evidence type="ECO:0000256" key="6">
    <source>
        <dbReference type="ARBA" id="ARBA00022692"/>
    </source>
</evidence>
<dbReference type="AlphaFoldDB" id="A0A1Z4BS44"/>
<dbReference type="GO" id="GO:0019646">
    <property type="term" value="P:aerobic electron transport chain"/>
    <property type="evidence" value="ECO:0007669"/>
    <property type="project" value="TreeGrafter"/>
</dbReference>
<evidence type="ECO:0000256" key="10">
    <source>
        <dbReference type="ARBA" id="ARBA00023004"/>
    </source>
</evidence>
<reference evidence="14" key="1">
    <citation type="submission" date="2017-06" db="EMBL/GenBank/DDBJ databases">
        <title>Complete genome sequence of Capnocytophaga sp. KCOM 1579 (=ChDC OS43) isolated from a human refractory periapical abscess lesion.</title>
        <authorList>
            <person name="Kook J.-K."/>
            <person name="Park S.-N."/>
            <person name="Lim Y.K."/>
            <person name="Roh H."/>
        </authorList>
    </citation>
    <scope>NUCLEOTIDE SEQUENCE [LARGE SCALE GENOMIC DNA]</scope>
    <source>
        <strain evidence="14">ChDC OS43</strain>
    </source>
</reference>
<organism evidence="13 14">
    <name type="scientific">Capnocytophaga endodontalis</name>
    <dbReference type="NCBI Taxonomy" id="2708117"/>
    <lineage>
        <taxon>Bacteria</taxon>
        <taxon>Pseudomonadati</taxon>
        <taxon>Bacteroidota</taxon>
        <taxon>Flavobacteriia</taxon>
        <taxon>Flavobacteriales</taxon>
        <taxon>Flavobacteriaceae</taxon>
        <taxon>Capnocytophaga</taxon>
    </lineage>
</organism>
<keyword evidence="5" id="KW-0349">Heme</keyword>
<dbReference type="GO" id="GO:0005886">
    <property type="term" value="C:plasma membrane"/>
    <property type="evidence" value="ECO:0007669"/>
    <property type="project" value="UniProtKB-SubCell"/>
</dbReference>
<feature type="transmembrane region" description="Helical" evidence="12">
    <location>
        <begin position="310"/>
        <end position="330"/>
    </location>
</feature>
<keyword evidence="10" id="KW-0408">Iron</keyword>
<feature type="transmembrane region" description="Helical" evidence="12">
    <location>
        <begin position="123"/>
        <end position="146"/>
    </location>
</feature>
<keyword evidence="14" id="KW-1185">Reference proteome</keyword>
<dbReference type="EMBL" id="CP022022">
    <property type="protein sequence ID" value="ASF44053.1"/>
    <property type="molecule type" value="Genomic_DNA"/>
</dbReference>
<feature type="transmembrane region" description="Helical" evidence="12">
    <location>
        <begin position="12"/>
        <end position="41"/>
    </location>
</feature>
<feature type="transmembrane region" description="Helical" evidence="12">
    <location>
        <begin position="166"/>
        <end position="188"/>
    </location>
</feature>
<evidence type="ECO:0000256" key="2">
    <source>
        <dbReference type="ARBA" id="ARBA00007543"/>
    </source>
</evidence>
<feature type="transmembrane region" description="Helical" evidence="12">
    <location>
        <begin position="86"/>
        <end position="103"/>
    </location>
</feature>
<comment type="similarity">
    <text evidence="2">Belongs to the cytochrome ubiquinol oxidase subunit 2 family.</text>
</comment>
<dbReference type="RefSeq" id="WP_088594910.1">
    <property type="nucleotide sequence ID" value="NZ_CP022022.1"/>
</dbReference>
<keyword evidence="11 12" id="KW-0472">Membrane</keyword>
<sequence>METFLGIDYPTWWFIIIGFLITGYAILDGFDFGAGAWHLCFDKKKERRVALNAIGPVWDGNEAWLVIGGAGIFAGFPLMYAELFSAMNTPFMLFLTFIIFRAVAIEVRGKEDNDRWRNTWDTVYSVCSIVLPVLLGVVIANVLQGLPLNENFQYTGGALFTFLTPYALLVGVMTLLLFMVHGGLYLLIKTHGDMHHRIEKRINYAYLAFVVVFTAVAIYSMLTPHLAENIANSTALKVFPTLLLLSILSIAFFMKKKDYKKAFVGTILTIAFFMVVAALNLHPTFLRTTLETGNSITVYNAAASQKSLEIMLTITAIGAPLLLIYTYFAYKVFWGKVEIDENSY</sequence>
<dbReference type="Pfam" id="PF02322">
    <property type="entry name" value="Cyt_bd_oxida_II"/>
    <property type="match status" value="1"/>
</dbReference>
<dbReference type="PANTHER" id="PTHR43141">
    <property type="entry name" value="CYTOCHROME BD2 SUBUNIT II"/>
    <property type="match status" value="1"/>
</dbReference>
<name>A0A1Z4BS44_9FLAO</name>
<keyword evidence="3" id="KW-0813">Transport</keyword>
<dbReference type="PANTHER" id="PTHR43141:SF5">
    <property type="entry name" value="CYTOCHROME BD-I UBIQUINOL OXIDASE SUBUNIT 2"/>
    <property type="match status" value="1"/>
</dbReference>
<accession>A0A1Z4BS44</accession>
<dbReference type="NCBIfam" id="TIGR00203">
    <property type="entry name" value="cydB"/>
    <property type="match status" value="1"/>
</dbReference>
<evidence type="ECO:0000256" key="7">
    <source>
        <dbReference type="ARBA" id="ARBA00022723"/>
    </source>
</evidence>
<dbReference type="PIRSF" id="PIRSF000267">
    <property type="entry name" value="Cyt_oxidse_sub2"/>
    <property type="match status" value="1"/>
</dbReference>
<keyword evidence="7" id="KW-0479">Metal-binding</keyword>
<dbReference type="GO" id="GO:0009055">
    <property type="term" value="F:electron transfer activity"/>
    <property type="evidence" value="ECO:0007669"/>
    <property type="project" value="TreeGrafter"/>
</dbReference>
<keyword evidence="9 12" id="KW-1133">Transmembrane helix</keyword>
<evidence type="ECO:0000256" key="1">
    <source>
        <dbReference type="ARBA" id="ARBA00004651"/>
    </source>
</evidence>
<dbReference type="InterPro" id="IPR003317">
    <property type="entry name" value="Cyt-d_oxidase_su2"/>
</dbReference>
<keyword evidence="4" id="KW-1003">Cell membrane</keyword>
<dbReference type="KEGG" id="capn:CBG49_13665"/>
<dbReference type="GO" id="GO:0070069">
    <property type="term" value="C:cytochrome complex"/>
    <property type="evidence" value="ECO:0007669"/>
    <property type="project" value="TreeGrafter"/>
</dbReference>
<protein>
    <submittedName>
        <fullName evidence="13">Cytochrome d ubiquinol oxidase subunit II</fullName>
    </submittedName>
</protein>
<keyword evidence="8" id="KW-0249">Electron transport</keyword>
<evidence type="ECO:0000256" key="3">
    <source>
        <dbReference type="ARBA" id="ARBA00022448"/>
    </source>
</evidence>
<feature type="transmembrane region" description="Helical" evidence="12">
    <location>
        <begin position="262"/>
        <end position="281"/>
    </location>
</feature>
<evidence type="ECO:0000256" key="12">
    <source>
        <dbReference type="SAM" id="Phobius"/>
    </source>
</evidence>
<evidence type="ECO:0000256" key="8">
    <source>
        <dbReference type="ARBA" id="ARBA00022982"/>
    </source>
</evidence>
<feature type="transmembrane region" description="Helical" evidence="12">
    <location>
        <begin position="204"/>
        <end position="222"/>
    </location>
</feature>
<comment type="subcellular location">
    <subcellularLocation>
        <location evidence="1">Cell membrane</location>
        <topology evidence="1">Multi-pass membrane protein</topology>
    </subcellularLocation>
</comment>
<keyword evidence="6 12" id="KW-0812">Transmembrane</keyword>
<dbReference type="GO" id="GO:0046872">
    <property type="term" value="F:metal ion binding"/>
    <property type="evidence" value="ECO:0007669"/>
    <property type="project" value="UniProtKB-KW"/>
</dbReference>
<proteinExistence type="inferred from homology"/>
<evidence type="ECO:0000256" key="5">
    <source>
        <dbReference type="ARBA" id="ARBA00022617"/>
    </source>
</evidence>
<feature type="transmembrane region" description="Helical" evidence="12">
    <location>
        <begin position="234"/>
        <end position="253"/>
    </location>
</feature>